<dbReference type="Proteomes" id="UP000036850">
    <property type="component" value="Unassembled WGS sequence"/>
</dbReference>
<feature type="region of interest" description="Disordered" evidence="1">
    <location>
        <begin position="1"/>
        <end position="48"/>
    </location>
</feature>
<dbReference type="EMBL" id="LFZX01000114">
    <property type="protein sequence ID" value="KNC66834.1"/>
    <property type="molecule type" value="Genomic_DNA"/>
</dbReference>
<name>A0A0L0ER00_9GAMM</name>
<comment type="caution">
    <text evidence="3">The sequence shown here is derived from an EMBL/GenBank/DDBJ whole genome shotgun (WGS) entry which is preliminary data.</text>
</comment>
<reference evidence="4" key="1">
    <citation type="submission" date="2015-07" db="EMBL/GenBank/DDBJ databases">
        <title>Draft genome sequence of a Pseudoalteromonas rubra strain, OCN096, isolated from Kaneohe Bay, Oahu, Hawaii.</title>
        <authorList>
            <person name="Beurmann S."/>
            <person name="Ushijima B."/>
            <person name="Belcaid M."/>
            <person name="Callahan S.M."/>
            <person name="Aeby G.S."/>
        </authorList>
    </citation>
    <scope>NUCLEOTIDE SEQUENCE [LARGE SCALE GENOMIC DNA]</scope>
    <source>
        <strain evidence="4">OCN096</strain>
    </source>
</reference>
<organism evidence="3 4">
    <name type="scientific">Pseudoalteromonas rubra</name>
    <dbReference type="NCBI Taxonomy" id="43658"/>
    <lineage>
        <taxon>Bacteria</taxon>
        <taxon>Pseudomonadati</taxon>
        <taxon>Pseudomonadota</taxon>
        <taxon>Gammaproteobacteria</taxon>
        <taxon>Alteromonadales</taxon>
        <taxon>Pseudoalteromonadaceae</taxon>
        <taxon>Pseudoalteromonas</taxon>
    </lineage>
</organism>
<feature type="transmembrane region" description="Helical" evidence="2">
    <location>
        <begin position="66"/>
        <end position="88"/>
    </location>
</feature>
<dbReference type="PATRIC" id="fig|43658.6.peg.1388"/>
<keyword evidence="2" id="KW-1133">Transmembrane helix</keyword>
<sequence>MPSPPKRAAKGHVSDHGAALNKALSPDKRKKFAEKANQAYEKRHPEGTNIKKDIAKNKAERETRSVVYKLELVLFIIVIGAIIVRVAFMD</sequence>
<evidence type="ECO:0000313" key="3">
    <source>
        <dbReference type="EMBL" id="KNC66834.1"/>
    </source>
</evidence>
<keyword evidence="2" id="KW-0472">Membrane</keyword>
<keyword evidence="2" id="KW-0812">Transmembrane</keyword>
<evidence type="ECO:0000256" key="2">
    <source>
        <dbReference type="SAM" id="Phobius"/>
    </source>
</evidence>
<protein>
    <recommendedName>
        <fullName evidence="5">DUF2956 domain-containing protein</fullName>
    </recommendedName>
</protein>
<evidence type="ECO:0000313" key="4">
    <source>
        <dbReference type="Proteomes" id="UP000036850"/>
    </source>
</evidence>
<dbReference type="OrthoDB" id="6305369at2"/>
<accession>A0A0L0ER00</accession>
<proteinExistence type="predicted"/>
<gene>
    <name evidence="3" type="ORF">AC626_14600</name>
</gene>
<evidence type="ECO:0008006" key="5">
    <source>
        <dbReference type="Google" id="ProtNLM"/>
    </source>
</evidence>
<evidence type="ECO:0000256" key="1">
    <source>
        <dbReference type="SAM" id="MobiDB-lite"/>
    </source>
</evidence>
<dbReference type="AlphaFoldDB" id="A0A0L0ER00"/>